<organism evidence="4 5">
    <name type="scientific">Candidatus Portnoybacteria bacterium CG_4_10_14_0_2_um_filter_39_11</name>
    <dbReference type="NCBI Taxonomy" id="1974797"/>
    <lineage>
        <taxon>Bacteria</taxon>
        <taxon>Candidatus Portnoyibacteriota</taxon>
    </lineage>
</organism>
<evidence type="ECO:0000313" key="5">
    <source>
        <dbReference type="Proteomes" id="UP000231071"/>
    </source>
</evidence>
<dbReference type="Proteomes" id="UP000231071">
    <property type="component" value="Unassembled WGS sequence"/>
</dbReference>
<feature type="transmembrane region" description="Helical" evidence="1">
    <location>
        <begin position="6"/>
        <end position="25"/>
    </location>
</feature>
<name>A0A2M7UIV6_9BACT</name>
<dbReference type="InterPro" id="IPR028098">
    <property type="entry name" value="Glyco_trans_4-like_N"/>
</dbReference>
<accession>A0A2M7UIV6</accession>
<dbReference type="InterPro" id="IPR050194">
    <property type="entry name" value="Glycosyltransferase_grp1"/>
</dbReference>
<feature type="transmembrane region" description="Helical" evidence="1">
    <location>
        <begin position="234"/>
        <end position="250"/>
    </location>
</feature>
<feature type="transmembrane region" description="Helical" evidence="1">
    <location>
        <begin position="30"/>
        <end position="49"/>
    </location>
</feature>
<comment type="caution">
    <text evidence="4">The sequence shown here is derived from an EMBL/GenBank/DDBJ whole genome shotgun (WGS) entry which is preliminary data.</text>
</comment>
<feature type="transmembrane region" description="Helical" evidence="1">
    <location>
        <begin position="114"/>
        <end position="132"/>
    </location>
</feature>
<feature type="domain" description="Glycosyl transferase family 1" evidence="2">
    <location>
        <begin position="608"/>
        <end position="773"/>
    </location>
</feature>
<feature type="transmembrane region" description="Helical" evidence="1">
    <location>
        <begin position="87"/>
        <end position="108"/>
    </location>
</feature>
<dbReference type="Gene3D" id="3.40.50.2000">
    <property type="entry name" value="Glycogen Phosphorylase B"/>
    <property type="match status" value="2"/>
</dbReference>
<evidence type="ECO:0000259" key="3">
    <source>
        <dbReference type="Pfam" id="PF13477"/>
    </source>
</evidence>
<dbReference type="Pfam" id="PF00534">
    <property type="entry name" value="Glycos_transf_1"/>
    <property type="match status" value="1"/>
</dbReference>
<feature type="transmembrane region" description="Helical" evidence="1">
    <location>
        <begin position="257"/>
        <end position="281"/>
    </location>
</feature>
<dbReference type="InterPro" id="IPR001296">
    <property type="entry name" value="Glyco_trans_1"/>
</dbReference>
<feature type="domain" description="Glycosyltransferase subfamily 4-like N-terminal" evidence="3">
    <location>
        <begin position="437"/>
        <end position="569"/>
    </location>
</feature>
<evidence type="ECO:0000259" key="2">
    <source>
        <dbReference type="Pfam" id="PF00534"/>
    </source>
</evidence>
<feature type="transmembrane region" description="Helical" evidence="1">
    <location>
        <begin position="384"/>
        <end position="400"/>
    </location>
</feature>
<dbReference type="GO" id="GO:0016757">
    <property type="term" value="F:glycosyltransferase activity"/>
    <property type="evidence" value="ECO:0007669"/>
    <property type="project" value="InterPro"/>
</dbReference>
<dbReference type="Pfam" id="PF13477">
    <property type="entry name" value="Glyco_trans_4_2"/>
    <property type="match status" value="1"/>
</dbReference>
<keyword evidence="1" id="KW-1133">Transmembrane helix</keyword>
<feature type="transmembrane region" description="Helical" evidence="1">
    <location>
        <begin position="212"/>
        <end position="228"/>
    </location>
</feature>
<feature type="transmembrane region" description="Helical" evidence="1">
    <location>
        <begin position="55"/>
        <end position="75"/>
    </location>
</feature>
<dbReference type="EMBL" id="PFOI01000022">
    <property type="protein sequence ID" value="PIZ71154.1"/>
    <property type="molecule type" value="Genomic_DNA"/>
</dbReference>
<sequence length="800" mass="89000">MSLIIYSVYTIYALAGLLATINIAIKPKLFWPILLVASVVGGGLMIQGYGLIDEYLLGMALLGGLIALFRGKISFKQTTKTIWQKVHYYLFMIFIGYMLCQSVRGLIVLNDLRITRWIIYYLLLGLLAWLLFKKALNWPSPQKITLIIAVAGLVYFSAYLLTGYFYEAFSHGSRYDLQGYLWAGTAAAMLPLTIVLASVISLLKNYSPPKHILGWVIILISTLASYYYGSRVGILIILSFIVLALILLKFKQFIFFLLIFLIITGFFKFGGSLLGFSRIIVQSATLHSPSDSGRLMHLQAGIDAIRQKPKTALFGFGVHTNRLIIGPYLQKLGYFQGGPTPPIIHTTGLGALFIDTGFIGVFLFYANLIVVGCRVLFAKRNPNRLTFLLIIGMFALWPLISDVQDVILLYLLIIPAGIFNYLSQPIKTPTDPTRPIKLCFLASADSIHSVKWISYFCQKNYQVSWISLTPLTAGEINNIKFYRVPGLGKIAPINLLFDTIRLRRLLQEIKPDILHAHYAGANGILAALSGFHPLILTVWGSDILINTKSKIKGPFIKFALRQADLITCDAQHMVGTLNQLGITSDKIKQINFGVDTQKFQPQKQPGSIRKQLNLASRPLIISLRQLEPIYDVSSLIKAIAIVSRKTPDIACLIIGQGSENKSLRALTQSLDIQDKIIFVGHLPNDQLPKYLAAADIYVSTALSDAGISASTAEAMACGVPVIVTDTGENKKWIHSGHNGFIIPAQNPKALAAKIIWLLQNPRTRQSFGQRGRQTIQQKNDYYQEMAKMGKIYQIYARATK</sequence>
<dbReference type="SUPFAM" id="SSF53756">
    <property type="entry name" value="UDP-Glycosyltransferase/glycogen phosphorylase"/>
    <property type="match status" value="1"/>
</dbReference>
<protein>
    <recommendedName>
        <fullName evidence="6">Glycosyl transferase family 1 domain-containing protein</fullName>
    </recommendedName>
</protein>
<dbReference type="AlphaFoldDB" id="A0A2M7UIV6"/>
<feature type="transmembrane region" description="Helical" evidence="1">
    <location>
        <begin position="144"/>
        <end position="166"/>
    </location>
</feature>
<evidence type="ECO:0008006" key="6">
    <source>
        <dbReference type="Google" id="ProtNLM"/>
    </source>
</evidence>
<keyword evidence="1" id="KW-0472">Membrane</keyword>
<proteinExistence type="predicted"/>
<dbReference type="PANTHER" id="PTHR45947:SF3">
    <property type="entry name" value="SULFOQUINOVOSYL TRANSFERASE SQD2"/>
    <property type="match status" value="1"/>
</dbReference>
<feature type="transmembrane region" description="Helical" evidence="1">
    <location>
        <begin position="178"/>
        <end position="200"/>
    </location>
</feature>
<feature type="transmembrane region" description="Helical" evidence="1">
    <location>
        <begin position="357"/>
        <end position="377"/>
    </location>
</feature>
<keyword evidence="1" id="KW-0812">Transmembrane</keyword>
<feature type="transmembrane region" description="Helical" evidence="1">
    <location>
        <begin position="406"/>
        <end position="422"/>
    </location>
</feature>
<dbReference type="PANTHER" id="PTHR45947">
    <property type="entry name" value="SULFOQUINOVOSYL TRANSFERASE SQD2"/>
    <property type="match status" value="1"/>
</dbReference>
<gene>
    <name evidence="4" type="ORF">COY09_01305</name>
</gene>
<reference evidence="5" key="1">
    <citation type="submission" date="2017-09" db="EMBL/GenBank/DDBJ databases">
        <title>Depth-based differentiation of microbial function through sediment-hosted aquifers and enrichment of novel symbionts in the deep terrestrial subsurface.</title>
        <authorList>
            <person name="Probst A.J."/>
            <person name="Ladd B."/>
            <person name="Jarett J.K."/>
            <person name="Geller-Mcgrath D.E."/>
            <person name="Sieber C.M.K."/>
            <person name="Emerson J.B."/>
            <person name="Anantharaman K."/>
            <person name="Thomas B.C."/>
            <person name="Malmstrom R."/>
            <person name="Stieglmeier M."/>
            <person name="Klingl A."/>
            <person name="Woyke T."/>
            <person name="Ryan C.M."/>
            <person name="Banfield J.F."/>
        </authorList>
    </citation>
    <scope>NUCLEOTIDE SEQUENCE [LARGE SCALE GENOMIC DNA]</scope>
</reference>
<evidence type="ECO:0000256" key="1">
    <source>
        <dbReference type="SAM" id="Phobius"/>
    </source>
</evidence>
<evidence type="ECO:0000313" key="4">
    <source>
        <dbReference type="EMBL" id="PIZ71154.1"/>
    </source>
</evidence>